<dbReference type="AlphaFoldDB" id="A0A432MI01"/>
<dbReference type="Proteomes" id="UP000280296">
    <property type="component" value="Unassembled WGS sequence"/>
</dbReference>
<comment type="caution">
    <text evidence="1">The sequence shown here is derived from an EMBL/GenBank/DDBJ whole genome shotgun (WGS) entry which is preliminary data.</text>
</comment>
<evidence type="ECO:0000313" key="2">
    <source>
        <dbReference type="Proteomes" id="UP000280296"/>
    </source>
</evidence>
<protein>
    <submittedName>
        <fullName evidence="1">Uncharacterized protein</fullName>
    </submittedName>
</protein>
<name>A0A432MI01_9BACT</name>
<dbReference type="EMBL" id="RYZH01000027">
    <property type="protein sequence ID" value="RUL86983.1"/>
    <property type="molecule type" value="Genomic_DNA"/>
</dbReference>
<proteinExistence type="predicted"/>
<evidence type="ECO:0000313" key="1">
    <source>
        <dbReference type="EMBL" id="RUL86983.1"/>
    </source>
</evidence>
<keyword evidence="2" id="KW-1185">Reference proteome</keyword>
<reference evidence="1 2" key="1">
    <citation type="submission" date="2018-12" db="EMBL/GenBank/DDBJ databases">
        <authorList>
            <person name="Toschakov S.V."/>
        </authorList>
    </citation>
    <scope>NUCLEOTIDE SEQUENCE [LARGE SCALE GENOMIC DNA]</scope>
    <source>
        <strain evidence="1 2">GM2012</strain>
    </source>
</reference>
<reference evidence="1 2" key="2">
    <citation type="submission" date="2019-01" db="EMBL/GenBank/DDBJ databases">
        <title>Tautonia sociabilis, a novel thermotolerant planctomycete of Isosphaeraceae family, isolated from a 4000 m deep subterranean habitat.</title>
        <authorList>
            <person name="Kovaleva O.L."/>
            <person name="Elcheninov A.G."/>
            <person name="Van Heerden E."/>
            <person name="Toshchakov S.V."/>
            <person name="Novikov A."/>
            <person name="Bonch-Osmolovskaya E.A."/>
            <person name="Kublanov I.V."/>
        </authorList>
    </citation>
    <scope>NUCLEOTIDE SEQUENCE [LARGE SCALE GENOMIC DNA]</scope>
    <source>
        <strain evidence="1 2">GM2012</strain>
    </source>
</reference>
<sequence length="105" mass="12463">MTMTLRLAGDNEEEFNAIRPDRPAKVCGRGDIRARIWADPTPWGDVEWRVSFARFSPDRPAVIYTHAFERDELADLIQATFDARRWIARAERRIRRYRRGPLSWF</sequence>
<gene>
    <name evidence="1" type="ORF">TsocGM_14395</name>
</gene>
<dbReference type="RefSeq" id="WP_126726169.1">
    <property type="nucleotide sequence ID" value="NZ_RYZH01000027.1"/>
</dbReference>
<organism evidence="1 2">
    <name type="scientific">Tautonia sociabilis</name>
    <dbReference type="NCBI Taxonomy" id="2080755"/>
    <lineage>
        <taxon>Bacteria</taxon>
        <taxon>Pseudomonadati</taxon>
        <taxon>Planctomycetota</taxon>
        <taxon>Planctomycetia</taxon>
        <taxon>Isosphaerales</taxon>
        <taxon>Isosphaeraceae</taxon>
        <taxon>Tautonia</taxon>
    </lineage>
</organism>
<accession>A0A432MI01</accession>